<dbReference type="GO" id="GO:0000287">
    <property type="term" value="F:magnesium ion binding"/>
    <property type="evidence" value="ECO:0007669"/>
    <property type="project" value="InterPro"/>
</dbReference>
<dbReference type="GO" id="GO:0030976">
    <property type="term" value="F:thiamine pyrophosphate binding"/>
    <property type="evidence" value="ECO:0007669"/>
    <property type="project" value="InterPro"/>
</dbReference>
<evidence type="ECO:0000256" key="11">
    <source>
        <dbReference type="ARBA" id="ARBA00048738"/>
    </source>
</evidence>
<name>A0A9Q0LY73_BLOTA</name>
<evidence type="ECO:0000256" key="9">
    <source>
        <dbReference type="ARBA" id="ARBA00030510"/>
    </source>
</evidence>
<dbReference type="Proteomes" id="UP001142055">
    <property type="component" value="Chromosome 4"/>
</dbReference>
<feature type="domain" description="Thiamine pyrophosphate enzyme TPP-binding" evidence="15">
    <location>
        <begin position="445"/>
        <end position="596"/>
    </location>
</feature>
<evidence type="ECO:0000259" key="16">
    <source>
        <dbReference type="Pfam" id="PF02776"/>
    </source>
</evidence>
<dbReference type="EMBL" id="JAPWDV010000004">
    <property type="protein sequence ID" value="KAJ6215790.1"/>
    <property type="molecule type" value="Genomic_DNA"/>
</dbReference>
<dbReference type="Pfam" id="PF00171">
    <property type="entry name" value="Aldedh"/>
    <property type="match status" value="1"/>
</dbReference>
<comment type="catalytic activity">
    <reaction evidence="12">
        <text>(2R)-hydroxyhexadecanoyl-CoA = pentadecanal + formyl-CoA</text>
        <dbReference type="Rhea" id="RHEA:55212"/>
        <dbReference type="ChEBI" id="CHEBI:17302"/>
        <dbReference type="ChEBI" id="CHEBI:57376"/>
        <dbReference type="ChEBI" id="CHEBI:138654"/>
    </reaction>
    <physiologicalReaction direction="left-to-right" evidence="12">
        <dbReference type="Rhea" id="RHEA:55213"/>
    </physiologicalReaction>
</comment>
<keyword evidence="7" id="KW-0560">Oxidoreductase</keyword>
<dbReference type="InterPro" id="IPR016160">
    <property type="entry name" value="Ald_DH_CS_CYS"/>
</dbReference>
<comment type="pathway">
    <text evidence="1">Amino-acid degradation; 4-aminobutanoate degradation.</text>
</comment>
<dbReference type="CDD" id="cd07103">
    <property type="entry name" value="ALDH_F5_SSADH_GabD"/>
    <property type="match status" value="1"/>
</dbReference>
<evidence type="ECO:0000256" key="12">
    <source>
        <dbReference type="ARBA" id="ARBA00048767"/>
    </source>
</evidence>
<feature type="domain" description="Thiamine pyrophosphate enzyme N-terminal TPP-binding" evidence="16">
    <location>
        <begin position="27"/>
        <end position="141"/>
    </location>
</feature>
<evidence type="ECO:0000313" key="18">
    <source>
        <dbReference type="Proteomes" id="UP001142055"/>
    </source>
</evidence>
<keyword evidence="18" id="KW-1185">Reference proteome</keyword>
<dbReference type="Gene3D" id="3.40.50.1220">
    <property type="entry name" value="TPP-binding domain"/>
    <property type="match status" value="1"/>
</dbReference>
<dbReference type="InterPro" id="IPR015590">
    <property type="entry name" value="Aldehyde_DH_dom"/>
</dbReference>
<dbReference type="SUPFAM" id="SSF52518">
    <property type="entry name" value="Thiamin diphosphate-binding fold (THDP-binding)"/>
    <property type="match status" value="2"/>
</dbReference>
<organism evidence="17 18">
    <name type="scientific">Blomia tropicalis</name>
    <name type="common">Mite</name>
    <dbReference type="NCBI Taxonomy" id="40697"/>
    <lineage>
        <taxon>Eukaryota</taxon>
        <taxon>Metazoa</taxon>
        <taxon>Ecdysozoa</taxon>
        <taxon>Arthropoda</taxon>
        <taxon>Chelicerata</taxon>
        <taxon>Arachnida</taxon>
        <taxon>Acari</taxon>
        <taxon>Acariformes</taxon>
        <taxon>Sarcoptiformes</taxon>
        <taxon>Astigmata</taxon>
        <taxon>Glycyphagoidea</taxon>
        <taxon>Echimyopodidae</taxon>
        <taxon>Blomia</taxon>
    </lineage>
</organism>
<dbReference type="InterPro" id="IPR016162">
    <property type="entry name" value="Ald_DH_N"/>
</dbReference>
<evidence type="ECO:0000256" key="8">
    <source>
        <dbReference type="ARBA" id="ARBA00023052"/>
    </source>
</evidence>
<evidence type="ECO:0000256" key="4">
    <source>
        <dbReference type="ARBA" id="ARBA00013051"/>
    </source>
</evidence>
<dbReference type="AlphaFoldDB" id="A0A9Q0LY73"/>
<dbReference type="InterPro" id="IPR029061">
    <property type="entry name" value="THDP-binding"/>
</dbReference>
<sequence>MKRWFNNNVNIFYHHFCKKVDPNDKRHGGELVASVLKAQGVQHIFTLSGGHIAPVLTGAEKLGIRIVDTRHEVTTVFAADASARLSGIPGIAVVTAGPGVTNTITAVKNAQMAESPIILMGGAAAGILKGRGALQDIEQAQLFKTITKKQFIVEKVRDIVPMMKEAFQLAQSGTPGPVYVELPIDILYPYNIIAKEFVSQTSSKTMQGKFVNWYLENYLKNLFAGAWDGELDLKPLPVDIPYPTESDISKAIDLLREAKRPLVILGSQSVLPPVGADNLRKAVEELGIPCYLGGMSRGLLGRNSPINMRQARRDALRDADLVILGGSVADFRLSYGRVFSKKSKIIAINRNKEQLYKNAGIFWQPSLAIQGDPAKFFVQIVDKFRSTNKYNVDTEWVKMLRDRDQEKESKAMQMASGKTDQHLNPLKVLSTLDETFDEKTVLVADGGDFVGSAAYILRPRGPLTWLDPGAFGTLGVGAGFAIGAKLCRPDHDVVVIFGDGSLGYSLAEFDTMVRHNLPIMAVVGNDACWTQIAREQIPMLGSDVSCNLAFCNYENAVEGLGASGIKLDANENDKLKEMFQEAQKRVRDGKPVLVNVLIGKSNMKLLQIGRSLLLSSSSNSRITQQRQYELFVSRRTLVSNTDYKRFLIENAYIGGEWRPSISGKQFDVFNPANNELIGNVTECNRQDAIDAVNAAKEAFRTWSSTTAKERAQLLQKLYQSQMEHSEQLAQLITIEMGKPIREARGEIVYGASFLEWFAEEARRVNGAILQSPWKDKQLTYRREPCGVVGIITPWNFPNAMITRKLAAALAVGCTVVIKPAEDTPYSALALADLAEKVGFPPGVINILPTSRTMTPEIGNYLCDTPDISVISFTGSTEVGKYLLKRGSDTVKRIVMELGGDAPFIVFNSADIAKAVDGLIVAKFRNAGQTCVCANRIFVQDGIHDQFVTELSNRMKNELIIGNGMDDRTTIGPLINDRAIAKVRSHIDDALANGAQLVQGGKKVNPDDDRCYFYEPTLLTGVNESMIISKEETFGPVAAILKFKNEDDVLQMANNCRRGLAGYFYSRNYAQIDRISRRLEVGMVGINDGLLSTCEAPFGGVKESGLGREGSHFGVDEFVNVKYVCLGGLQP</sequence>
<comment type="similarity">
    <text evidence="2">Belongs to the TPP enzyme family.</text>
</comment>
<dbReference type="FunFam" id="3.40.309.10:FF:000004">
    <property type="entry name" value="Succinate-semialdehyde dehydrogenase I"/>
    <property type="match status" value="1"/>
</dbReference>
<dbReference type="GO" id="GO:0005739">
    <property type="term" value="C:mitochondrion"/>
    <property type="evidence" value="ECO:0007669"/>
    <property type="project" value="TreeGrafter"/>
</dbReference>
<evidence type="ECO:0000256" key="5">
    <source>
        <dbReference type="ARBA" id="ARBA00018936"/>
    </source>
</evidence>
<dbReference type="InterPro" id="IPR016161">
    <property type="entry name" value="Ald_DH/histidinol_DH"/>
</dbReference>
<dbReference type="SUPFAM" id="SSF52467">
    <property type="entry name" value="DHS-like NAD/FAD-binding domain"/>
    <property type="match status" value="1"/>
</dbReference>
<dbReference type="SUPFAM" id="SSF53720">
    <property type="entry name" value="ALDH-like"/>
    <property type="match status" value="1"/>
</dbReference>
<protein>
    <recommendedName>
        <fullName evidence="5">2-hydroxyacyl-CoA lyase 2</fullName>
        <ecNumber evidence="4">1.2.1.24</ecNumber>
    </recommendedName>
    <alternativeName>
        <fullName evidence="9">IlvB-like protein</fullName>
    </alternativeName>
    <alternativeName>
        <fullName evidence="10">NAD(+)-dependent succinic semialdehyde dehydrogenase</fullName>
    </alternativeName>
    <alternativeName>
        <fullName evidence="6">Succinate-semialdehyde dehydrogenase, mitochondrial</fullName>
    </alternativeName>
</protein>
<evidence type="ECO:0000256" key="1">
    <source>
        <dbReference type="ARBA" id="ARBA00005176"/>
    </source>
</evidence>
<dbReference type="Gene3D" id="3.40.605.10">
    <property type="entry name" value="Aldehyde Dehydrogenase, Chain A, domain 1"/>
    <property type="match status" value="1"/>
</dbReference>
<dbReference type="EC" id="1.2.1.24" evidence="4"/>
<dbReference type="Pfam" id="PF02776">
    <property type="entry name" value="TPP_enzyme_N"/>
    <property type="match status" value="1"/>
</dbReference>
<feature type="domain" description="Thiamine pyrophosphate enzyme central" evidence="14">
    <location>
        <begin position="248"/>
        <end position="377"/>
    </location>
</feature>
<evidence type="ECO:0000256" key="6">
    <source>
        <dbReference type="ARBA" id="ARBA00019842"/>
    </source>
</evidence>
<dbReference type="InterPro" id="IPR011766">
    <property type="entry name" value="TPP_enzyme_TPP-bd"/>
</dbReference>
<accession>A0A9Q0LY73</accession>
<comment type="similarity">
    <text evidence="3">Belongs to the aldehyde dehydrogenase family.</text>
</comment>
<evidence type="ECO:0000313" key="17">
    <source>
        <dbReference type="EMBL" id="KAJ6215790.1"/>
    </source>
</evidence>
<evidence type="ECO:0000256" key="3">
    <source>
        <dbReference type="ARBA" id="ARBA00009986"/>
    </source>
</evidence>
<dbReference type="Gene3D" id="3.40.50.970">
    <property type="match status" value="2"/>
</dbReference>
<feature type="domain" description="Aldehyde dehydrogenase" evidence="13">
    <location>
        <begin position="657"/>
        <end position="1123"/>
    </location>
</feature>
<evidence type="ECO:0000259" key="14">
    <source>
        <dbReference type="Pfam" id="PF00205"/>
    </source>
</evidence>
<dbReference type="FunFam" id="3.40.605.10:FF:000005">
    <property type="entry name" value="Succinate-semialdehyde dehydrogenase I"/>
    <property type="match status" value="1"/>
</dbReference>
<dbReference type="GO" id="GO:0009450">
    <property type="term" value="P:gamma-aminobutyric acid catabolic process"/>
    <property type="evidence" value="ECO:0007669"/>
    <property type="project" value="TreeGrafter"/>
</dbReference>
<comment type="caution">
    <text evidence="17">The sequence shown here is derived from an EMBL/GenBank/DDBJ whole genome shotgun (WGS) entry which is preliminary data.</text>
</comment>
<dbReference type="Gene3D" id="3.40.309.10">
    <property type="entry name" value="Aldehyde Dehydrogenase, Chain A, domain 2"/>
    <property type="match status" value="1"/>
</dbReference>
<evidence type="ECO:0000256" key="7">
    <source>
        <dbReference type="ARBA" id="ARBA00023002"/>
    </source>
</evidence>
<evidence type="ECO:0000259" key="13">
    <source>
        <dbReference type="Pfam" id="PF00171"/>
    </source>
</evidence>
<dbReference type="Pfam" id="PF00205">
    <property type="entry name" value="TPP_enzyme_M"/>
    <property type="match status" value="1"/>
</dbReference>
<dbReference type="CDD" id="cd02004">
    <property type="entry name" value="TPP_BZL_OCoD_HPCL"/>
    <property type="match status" value="1"/>
</dbReference>
<gene>
    <name evidence="17" type="ORF">RDWZM_010290</name>
</gene>
<dbReference type="PANTHER" id="PTHR43353:SF5">
    <property type="entry name" value="SUCCINATE-SEMIALDEHYDE DEHYDROGENASE, MITOCHONDRIAL"/>
    <property type="match status" value="1"/>
</dbReference>
<evidence type="ECO:0000256" key="10">
    <source>
        <dbReference type="ARBA" id="ARBA00030806"/>
    </source>
</evidence>
<keyword evidence="8" id="KW-0786">Thiamine pyrophosphate</keyword>
<dbReference type="InterPro" id="IPR016163">
    <property type="entry name" value="Ald_DH_C"/>
</dbReference>
<dbReference type="PANTHER" id="PTHR43353">
    <property type="entry name" value="SUCCINATE-SEMIALDEHYDE DEHYDROGENASE, MITOCHONDRIAL"/>
    <property type="match status" value="1"/>
</dbReference>
<evidence type="ECO:0000256" key="2">
    <source>
        <dbReference type="ARBA" id="ARBA00007812"/>
    </source>
</evidence>
<dbReference type="PROSITE" id="PS00187">
    <property type="entry name" value="TPP_ENZYMES"/>
    <property type="match status" value="1"/>
</dbReference>
<proteinExistence type="inferred from homology"/>
<dbReference type="InterPro" id="IPR012001">
    <property type="entry name" value="Thiamin_PyroP_enz_TPP-bd_dom"/>
</dbReference>
<comment type="catalytic activity">
    <reaction evidence="11">
        <text>2-hydroxyoctadecanoyl-CoA = heptadecanal + formyl-CoA</text>
        <dbReference type="Rhea" id="RHEA:55196"/>
        <dbReference type="ChEBI" id="CHEBI:57376"/>
        <dbReference type="ChEBI" id="CHEBI:74116"/>
        <dbReference type="ChEBI" id="CHEBI:138631"/>
    </reaction>
    <physiologicalReaction direction="left-to-right" evidence="11">
        <dbReference type="Rhea" id="RHEA:55197"/>
    </physiologicalReaction>
</comment>
<reference evidence="17" key="1">
    <citation type="submission" date="2022-12" db="EMBL/GenBank/DDBJ databases">
        <title>Genome assemblies of Blomia tropicalis.</title>
        <authorList>
            <person name="Cui Y."/>
        </authorList>
    </citation>
    <scope>NUCLEOTIDE SEQUENCE</scope>
    <source>
        <tissue evidence="17">Adult mites</tissue>
    </source>
</reference>
<dbReference type="FunFam" id="3.40.50.970:FF:000007">
    <property type="entry name" value="Acetolactate synthase"/>
    <property type="match status" value="1"/>
</dbReference>
<dbReference type="Pfam" id="PF02775">
    <property type="entry name" value="TPP_enzyme_C"/>
    <property type="match status" value="1"/>
</dbReference>
<dbReference type="InterPro" id="IPR050740">
    <property type="entry name" value="Aldehyde_DH_Superfamily"/>
</dbReference>
<dbReference type="InterPro" id="IPR029035">
    <property type="entry name" value="DHS-like_NAD/FAD-binding_dom"/>
</dbReference>
<dbReference type="CDD" id="cd07035">
    <property type="entry name" value="TPP_PYR_POX_like"/>
    <property type="match status" value="1"/>
</dbReference>
<dbReference type="InterPro" id="IPR000399">
    <property type="entry name" value="TPP-bd_CS"/>
</dbReference>
<dbReference type="InterPro" id="IPR012000">
    <property type="entry name" value="Thiamin_PyroP_enz_cen_dom"/>
</dbReference>
<evidence type="ECO:0000259" key="15">
    <source>
        <dbReference type="Pfam" id="PF02775"/>
    </source>
</evidence>
<dbReference type="GO" id="GO:0004777">
    <property type="term" value="F:succinate-semialdehyde dehydrogenase (NAD+) activity"/>
    <property type="evidence" value="ECO:0007669"/>
    <property type="project" value="UniProtKB-EC"/>
</dbReference>
<dbReference type="PROSITE" id="PS00070">
    <property type="entry name" value="ALDEHYDE_DEHYDR_CYS"/>
    <property type="match status" value="1"/>
</dbReference>